<dbReference type="InterPro" id="IPR039057">
    <property type="entry name" value="Spo22/ZIP4"/>
</dbReference>
<proteinExistence type="predicted"/>
<sequence length="785" mass="86729">MFIDEQLIKVTIYHKTGAAHAKAGEHEAAEAAYSRAQTQVMRLVKDLKVTSVPKAWSGSTMTGCLDLILDRLANACKLHHTALASDCLSQALEVLTHAILPYQQHFRMSRQDILRRIRRRKERVNARAVDEQGLLDHTSQLMISTLDLDVDDGEDFQQEVTKLQAQVLRLMPQAYLLSGQPALTLTCVQSLRKLQVPPDDAPSLCLTAIEALFLLERPEEADSELLALVAHKDASVDLCLAAFSAGIYGPRCSVLRLAIDIMLERFADDATVPVRMVEALLGASEKKRTSEEREALVMSFIGVKGVTRLYQKGDFAKDQRKRMYMLLWDHATQYFTSKDYGASVNFYIAAQLYAGNAEEKGALRRQLDFAHQTMPEYRWPGGPDCASENDPSSLNPEAVKIKARKALERLRPLMKSQDASLHFTRVLQSEVDQAANDAVAIHILSTLWNEAIAVQGPCKRPGDDAIIVCNLIRLIADMEEGYELQTATCNPSSAVEGLNTSTATADSGEGSSQSSIHKELAQLFGQARERFEAVGRGNFFGPQPLAWFALASYNAGLAANEGSKDCNAAAALFRASGSFHEALPCTTAEQWIMQRDAYMLSMQCTLEDHTKEPSKKSCLGLARTLHKKASAAQEAAMQLQVHPKELLRGRKALLNMENLLAMKQSKYAKMLALMEKGTGEGLWTADELLHIGQACLNIPEYPHNPSAKIAFRTALQLMRSQKAPDMEQFAEITTRLYGVCTDEESVALLEETATHIRAMETPSAWPGRRCLMGPAVAYTACLLKD</sequence>
<comment type="caution">
    <text evidence="1">The sequence shown here is derived from an EMBL/GenBank/DDBJ whole genome shotgun (WGS) entry which is preliminary data.</text>
</comment>
<name>A0ABP1FQ40_9CHLO</name>
<accession>A0ABP1FQ40</accession>
<evidence type="ECO:0000313" key="1">
    <source>
        <dbReference type="EMBL" id="CAL5220258.1"/>
    </source>
</evidence>
<reference evidence="1 2" key="1">
    <citation type="submission" date="2024-06" db="EMBL/GenBank/DDBJ databases">
        <authorList>
            <person name="Kraege A."/>
            <person name="Thomma B."/>
        </authorList>
    </citation>
    <scope>NUCLEOTIDE SEQUENCE [LARGE SCALE GENOMIC DNA]</scope>
</reference>
<protein>
    <submittedName>
        <fullName evidence="1">G2238 protein</fullName>
    </submittedName>
</protein>
<dbReference type="Proteomes" id="UP001497392">
    <property type="component" value="Unassembled WGS sequence"/>
</dbReference>
<organism evidence="1 2">
    <name type="scientific">Coccomyxa viridis</name>
    <dbReference type="NCBI Taxonomy" id="1274662"/>
    <lineage>
        <taxon>Eukaryota</taxon>
        <taxon>Viridiplantae</taxon>
        <taxon>Chlorophyta</taxon>
        <taxon>core chlorophytes</taxon>
        <taxon>Trebouxiophyceae</taxon>
        <taxon>Trebouxiophyceae incertae sedis</taxon>
        <taxon>Coccomyxaceae</taxon>
        <taxon>Coccomyxa</taxon>
    </lineage>
</organism>
<dbReference type="PANTHER" id="PTHR40375">
    <property type="entry name" value="SPORULATION-SPECIFIC PROTEIN 22"/>
    <property type="match status" value="1"/>
</dbReference>
<dbReference type="EMBL" id="CAXHTA020000003">
    <property type="protein sequence ID" value="CAL5220258.1"/>
    <property type="molecule type" value="Genomic_DNA"/>
</dbReference>
<keyword evidence="2" id="KW-1185">Reference proteome</keyword>
<evidence type="ECO:0000313" key="2">
    <source>
        <dbReference type="Proteomes" id="UP001497392"/>
    </source>
</evidence>
<gene>
    <name evidence="1" type="primary">g2238</name>
    <name evidence="1" type="ORF">VP750_LOCUS1917</name>
</gene>
<dbReference type="PANTHER" id="PTHR40375:SF2">
    <property type="entry name" value="SPORULATION-SPECIFIC PROTEIN 22"/>
    <property type="match status" value="1"/>
</dbReference>